<feature type="domain" description="Serine aminopeptidase S33" evidence="1">
    <location>
        <begin position="28"/>
        <end position="257"/>
    </location>
</feature>
<dbReference type="STRING" id="1499967.U27_01069"/>
<dbReference type="AlphaFoldDB" id="A0A081C9B5"/>
<organism evidence="2">
    <name type="scientific">Vecturithrix granuli</name>
    <dbReference type="NCBI Taxonomy" id="1499967"/>
    <lineage>
        <taxon>Bacteria</taxon>
        <taxon>Candidatus Moduliflexota</taxon>
        <taxon>Candidatus Vecturitrichia</taxon>
        <taxon>Candidatus Vecturitrichales</taxon>
        <taxon>Candidatus Vecturitrichaceae</taxon>
        <taxon>Candidatus Vecturithrix</taxon>
    </lineage>
</organism>
<keyword evidence="3" id="KW-1185">Reference proteome</keyword>
<dbReference type="InterPro" id="IPR022742">
    <property type="entry name" value="Hydrolase_4"/>
</dbReference>
<accession>A0A081C9B5</accession>
<evidence type="ECO:0000259" key="1">
    <source>
        <dbReference type="Pfam" id="PF12146"/>
    </source>
</evidence>
<name>A0A081C9B5_VECG1</name>
<dbReference type="eggNOG" id="COG2267">
    <property type="taxonomic scope" value="Bacteria"/>
</dbReference>
<dbReference type="Gene3D" id="3.40.50.1820">
    <property type="entry name" value="alpha/beta hydrolase"/>
    <property type="match status" value="1"/>
</dbReference>
<proteinExistence type="predicted"/>
<dbReference type="SUPFAM" id="SSF53474">
    <property type="entry name" value="alpha/beta-Hydrolases"/>
    <property type="match status" value="1"/>
</dbReference>
<sequence length="275" mass="31183">MSLTNTIEGQLKMTEEVSLYTVKNPVEQPQAAVLIVHGLAEHLGRYEYVVEKLNSFGYSVYRFDHRGHGKSGGEKGYLDNFHDFLDDTDKAVAWAKIDQPDLPLFMLGHSMGGYIAAGYGVKYPGKLAGQIFSGPAVIVLPIFESLRTIDFDRLPRETMPNSLASLICRDQKVVQDYIDDPLVLKSTTYKLLGEVFIRGAEWLVERMETYTYPCLILHGGGDQIVTPEAARYLYKHISSEDKALKIYPDLYHEILNEFEKDAVLEDIQQWIEARI</sequence>
<evidence type="ECO:0000313" key="2">
    <source>
        <dbReference type="EMBL" id="GAK61170.1"/>
    </source>
</evidence>
<dbReference type="HOGENOM" id="CLU_026209_7_2_0"/>
<dbReference type="InterPro" id="IPR000073">
    <property type="entry name" value="AB_hydrolase_1"/>
</dbReference>
<protein>
    <submittedName>
        <fullName evidence="2">PldB protein</fullName>
    </submittedName>
</protein>
<dbReference type="Pfam" id="PF12146">
    <property type="entry name" value="Hydrolase_4"/>
    <property type="match status" value="1"/>
</dbReference>
<dbReference type="PANTHER" id="PTHR11614">
    <property type="entry name" value="PHOSPHOLIPASE-RELATED"/>
    <property type="match status" value="1"/>
</dbReference>
<dbReference type="Proteomes" id="UP000030661">
    <property type="component" value="Unassembled WGS sequence"/>
</dbReference>
<dbReference type="InterPro" id="IPR029058">
    <property type="entry name" value="AB_hydrolase_fold"/>
</dbReference>
<dbReference type="PRINTS" id="PR00111">
    <property type="entry name" value="ABHYDROLASE"/>
</dbReference>
<dbReference type="InterPro" id="IPR051044">
    <property type="entry name" value="MAG_DAG_Lipase"/>
</dbReference>
<reference evidence="2" key="1">
    <citation type="journal article" date="2015" name="PeerJ">
        <title>First genomic representation of candidate bacterial phylum KSB3 points to enhanced environmental sensing as a trigger of wastewater bulking.</title>
        <authorList>
            <person name="Sekiguchi Y."/>
            <person name="Ohashi A."/>
            <person name="Parks D.H."/>
            <person name="Yamauchi T."/>
            <person name="Tyson G.W."/>
            <person name="Hugenholtz P."/>
        </authorList>
    </citation>
    <scope>NUCLEOTIDE SEQUENCE [LARGE SCALE GENOMIC DNA]</scope>
</reference>
<dbReference type="EMBL" id="DF820477">
    <property type="protein sequence ID" value="GAK61170.1"/>
    <property type="molecule type" value="Genomic_DNA"/>
</dbReference>
<evidence type="ECO:0000313" key="3">
    <source>
        <dbReference type="Proteomes" id="UP000030661"/>
    </source>
</evidence>
<gene>
    <name evidence="2" type="ORF">U27_01069</name>
</gene>